<dbReference type="InterPro" id="IPR036097">
    <property type="entry name" value="HisK_dim/P_sf"/>
</dbReference>
<keyword evidence="7" id="KW-0902">Two-component regulatory system</keyword>
<dbReference type="GO" id="GO:0005886">
    <property type="term" value="C:plasma membrane"/>
    <property type="evidence" value="ECO:0007669"/>
    <property type="project" value="TreeGrafter"/>
</dbReference>
<evidence type="ECO:0000256" key="1">
    <source>
        <dbReference type="ARBA" id="ARBA00000085"/>
    </source>
</evidence>
<evidence type="ECO:0000256" key="4">
    <source>
        <dbReference type="ARBA" id="ARBA00022553"/>
    </source>
</evidence>
<evidence type="ECO:0000259" key="10">
    <source>
        <dbReference type="PROSITE" id="PS50885"/>
    </source>
</evidence>
<keyword evidence="5" id="KW-0808">Transferase</keyword>
<organism evidence="11 12">
    <name type="scientific">Lacrimispora xylanisolvens</name>
    <dbReference type="NCBI Taxonomy" id="384636"/>
    <lineage>
        <taxon>Bacteria</taxon>
        <taxon>Bacillati</taxon>
        <taxon>Bacillota</taxon>
        <taxon>Clostridia</taxon>
        <taxon>Lachnospirales</taxon>
        <taxon>Lachnospiraceae</taxon>
        <taxon>Lacrimispora</taxon>
    </lineage>
</organism>
<dbReference type="SMART" id="SM00387">
    <property type="entry name" value="HATPase_c"/>
    <property type="match status" value="1"/>
</dbReference>
<feature type="transmembrane region" description="Helical" evidence="8">
    <location>
        <begin position="170"/>
        <end position="189"/>
    </location>
</feature>
<evidence type="ECO:0000313" key="12">
    <source>
        <dbReference type="Proteomes" id="UP000237749"/>
    </source>
</evidence>
<dbReference type="Proteomes" id="UP000237749">
    <property type="component" value="Unassembled WGS sequence"/>
</dbReference>
<gene>
    <name evidence="11" type="ORF">BXY41_12234</name>
</gene>
<accession>A0A2S6HBE2</accession>
<dbReference type="GO" id="GO:0016036">
    <property type="term" value="P:cellular response to phosphate starvation"/>
    <property type="evidence" value="ECO:0007669"/>
    <property type="project" value="TreeGrafter"/>
</dbReference>
<dbReference type="EMBL" id="PTJA01000022">
    <property type="protein sequence ID" value="PPK74746.1"/>
    <property type="molecule type" value="Genomic_DNA"/>
</dbReference>
<reference evidence="11 12" key="1">
    <citation type="submission" date="2018-02" db="EMBL/GenBank/DDBJ databases">
        <title>Genomic Encyclopedia of Archaeal and Bacterial Type Strains, Phase II (KMG-II): from individual species to whole genera.</title>
        <authorList>
            <person name="Goeker M."/>
        </authorList>
    </citation>
    <scope>NUCLEOTIDE SEQUENCE [LARGE SCALE GENOMIC DNA]</scope>
    <source>
        <strain evidence="11 12">DSM 3808</strain>
    </source>
</reference>
<dbReference type="InterPro" id="IPR005467">
    <property type="entry name" value="His_kinase_dom"/>
</dbReference>
<dbReference type="RefSeq" id="WP_104439812.1">
    <property type="nucleotide sequence ID" value="NZ_PTJA01000022.1"/>
</dbReference>
<dbReference type="SUPFAM" id="SSF55874">
    <property type="entry name" value="ATPase domain of HSP90 chaperone/DNA topoisomerase II/histidine kinase"/>
    <property type="match status" value="1"/>
</dbReference>
<comment type="subcellular location">
    <subcellularLocation>
        <location evidence="2">Membrane</location>
    </subcellularLocation>
</comment>
<dbReference type="Gene3D" id="6.10.340.10">
    <property type="match status" value="1"/>
</dbReference>
<dbReference type="CDD" id="cd00082">
    <property type="entry name" value="HisKA"/>
    <property type="match status" value="1"/>
</dbReference>
<evidence type="ECO:0000256" key="3">
    <source>
        <dbReference type="ARBA" id="ARBA00012438"/>
    </source>
</evidence>
<dbReference type="Pfam" id="PF00672">
    <property type="entry name" value="HAMP"/>
    <property type="match status" value="1"/>
</dbReference>
<feature type="transmembrane region" description="Helical" evidence="8">
    <location>
        <begin position="12"/>
        <end position="32"/>
    </location>
</feature>
<dbReference type="OrthoDB" id="1522504at2"/>
<keyword evidence="12" id="KW-1185">Reference proteome</keyword>
<evidence type="ECO:0000313" key="11">
    <source>
        <dbReference type="EMBL" id="PPK74746.1"/>
    </source>
</evidence>
<comment type="caution">
    <text evidence="11">The sequence shown here is derived from an EMBL/GenBank/DDBJ whole genome shotgun (WGS) entry which is preliminary data.</text>
</comment>
<dbReference type="AlphaFoldDB" id="A0A2S6HBE2"/>
<dbReference type="GO" id="GO:0000155">
    <property type="term" value="F:phosphorelay sensor kinase activity"/>
    <property type="evidence" value="ECO:0007669"/>
    <property type="project" value="InterPro"/>
</dbReference>
<dbReference type="GO" id="GO:0004721">
    <property type="term" value="F:phosphoprotein phosphatase activity"/>
    <property type="evidence" value="ECO:0007669"/>
    <property type="project" value="TreeGrafter"/>
</dbReference>
<protein>
    <recommendedName>
        <fullName evidence="3">histidine kinase</fullName>
        <ecNumber evidence="3">2.7.13.3</ecNumber>
    </recommendedName>
</protein>
<dbReference type="InterPro" id="IPR050351">
    <property type="entry name" value="BphY/WalK/GraS-like"/>
</dbReference>
<dbReference type="FunFam" id="3.30.565.10:FF:000006">
    <property type="entry name" value="Sensor histidine kinase WalK"/>
    <property type="match status" value="1"/>
</dbReference>
<keyword evidence="4" id="KW-0597">Phosphoprotein</keyword>
<dbReference type="InterPro" id="IPR036890">
    <property type="entry name" value="HATPase_C_sf"/>
</dbReference>
<comment type="catalytic activity">
    <reaction evidence="1">
        <text>ATP + protein L-histidine = ADP + protein N-phospho-L-histidine.</text>
        <dbReference type="EC" id="2.7.13.3"/>
    </reaction>
</comment>
<dbReference type="SUPFAM" id="SSF47384">
    <property type="entry name" value="Homodimeric domain of signal transducing histidine kinase"/>
    <property type="match status" value="1"/>
</dbReference>
<keyword evidence="8" id="KW-0472">Membrane</keyword>
<name>A0A2S6HBE2_9FIRM</name>
<evidence type="ECO:0000256" key="5">
    <source>
        <dbReference type="ARBA" id="ARBA00022679"/>
    </source>
</evidence>
<dbReference type="PRINTS" id="PR00344">
    <property type="entry name" value="BCTRLSENSOR"/>
</dbReference>
<evidence type="ECO:0000259" key="9">
    <source>
        <dbReference type="PROSITE" id="PS50109"/>
    </source>
</evidence>
<dbReference type="CDD" id="cd06225">
    <property type="entry name" value="HAMP"/>
    <property type="match status" value="1"/>
</dbReference>
<dbReference type="InterPro" id="IPR003660">
    <property type="entry name" value="HAMP_dom"/>
</dbReference>
<sequence>MKRTLKNTLILSYSVLALLIVFGLSFLFNLTADKIFEEYAKKQHKNQTQQIISQIDQLYLPASGTYDLEGLKIIGYATLQNGILIHVQTINKEIDWDIKNHRRQECNMVLSHAKDLMQSRYPNFNGSYLEETYPLSYEGAKTGTLKIGYYGPYSLSDDELDLLKSLNHSLVLIGCAALFVVIVLGFLIARSVSEPITSVIDVAQRIAGGEYGALVEKKSPVQETSRMIESINEMSLALKLEEKQKSQITSDVAHELRTPLANLQSHMEAMIDGVWDPTTDRLESCHGEILRLVGIVEQLKELYDLENRNQALDQSEFEFGDLCRAVFRDFEITAKEKQISLIQILPDKAPVYGDYYRLKQCMVNLISNALAYTGQGGEITVEYHNRESEVRIMVSDNGIGIPGEELPYLFDRFYRVDKSRSKKTGGMGIGLSITKAIVENHGGRIEAANRPEKGAVFTMILPC</sequence>
<dbReference type="Pfam" id="PF02518">
    <property type="entry name" value="HATPase_c"/>
    <property type="match status" value="1"/>
</dbReference>
<keyword evidence="8" id="KW-0812">Transmembrane</keyword>
<evidence type="ECO:0000256" key="8">
    <source>
        <dbReference type="SAM" id="Phobius"/>
    </source>
</evidence>
<dbReference type="Pfam" id="PF00512">
    <property type="entry name" value="HisKA"/>
    <property type="match status" value="1"/>
</dbReference>
<evidence type="ECO:0000256" key="6">
    <source>
        <dbReference type="ARBA" id="ARBA00022777"/>
    </source>
</evidence>
<dbReference type="CDD" id="cd00075">
    <property type="entry name" value="HATPase"/>
    <property type="match status" value="1"/>
</dbReference>
<dbReference type="InterPro" id="IPR004358">
    <property type="entry name" value="Sig_transdc_His_kin-like_C"/>
</dbReference>
<feature type="domain" description="Histidine kinase" evidence="9">
    <location>
        <begin position="251"/>
        <end position="463"/>
    </location>
</feature>
<dbReference type="Gene3D" id="1.10.287.130">
    <property type="match status" value="1"/>
</dbReference>
<dbReference type="PANTHER" id="PTHR45453">
    <property type="entry name" value="PHOSPHATE REGULON SENSOR PROTEIN PHOR"/>
    <property type="match status" value="1"/>
</dbReference>
<dbReference type="SMART" id="SM00388">
    <property type="entry name" value="HisKA"/>
    <property type="match status" value="1"/>
</dbReference>
<dbReference type="PANTHER" id="PTHR45453:SF1">
    <property type="entry name" value="PHOSPHATE REGULON SENSOR PROTEIN PHOR"/>
    <property type="match status" value="1"/>
</dbReference>
<evidence type="ECO:0000256" key="7">
    <source>
        <dbReference type="ARBA" id="ARBA00023012"/>
    </source>
</evidence>
<dbReference type="PROSITE" id="PS50885">
    <property type="entry name" value="HAMP"/>
    <property type="match status" value="1"/>
</dbReference>
<dbReference type="Gene3D" id="3.30.565.10">
    <property type="entry name" value="Histidine kinase-like ATPase, C-terminal domain"/>
    <property type="match status" value="1"/>
</dbReference>
<feature type="domain" description="HAMP" evidence="10">
    <location>
        <begin position="190"/>
        <end position="243"/>
    </location>
</feature>
<proteinExistence type="predicted"/>
<dbReference type="EC" id="2.7.13.3" evidence="3"/>
<dbReference type="SMART" id="SM00304">
    <property type="entry name" value="HAMP"/>
    <property type="match status" value="1"/>
</dbReference>
<keyword evidence="6 11" id="KW-0418">Kinase</keyword>
<evidence type="ECO:0000256" key="2">
    <source>
        <dbReference type="ARBA" id="ARBA00004370"/>
    </source>
</evidence>
<dbReference type="InterPro" id="IPR003661">
    <property type="entry name" value="HisK_dim/P_dom"/>
</dbReference>
<dbReference type="PROSITE" id="PS50109">
    <property type="entry name" value="HIS_KIN"/>
    <property type="match status" value="1"/>
</dbReference>
<keyword evidence="8" id="KW-1133">Transmembrane helix</keyword>
<dbReference type="InterPro" id="IPR003594">
    <property type="entry name" value="HATPase_dom"/>
</dbReference>